<evidence type="ECO:0000256" key="1">
    <source>
        <dbReference type="SAM" id="MobiDB-lite"/>
    </source>
</evidence>
<dbReference type="Proteomes" id="UP000738349">
    <property type="component" value="Unassembled WGS sequence"/>
</dbReference>
<keyword evidence="2" id="KW-0472">Membrane</keyword>
<feature type="transmembrane region" description="Helical" evidence="2">
    <location>
        <begin position="226"/>
        <end position="250"/>
    </location>
</feature>
<evidence type="ECO:0000256" key="2">
    <source>
        <dbReference type="SAM" id="Phobius"/>
    </source>
</evidence>
<keyword evidence="2" id="KW-1133">Transmembrane helix</keyword>
<feature type="compositionally biased region" description="Polar residues" evidence="1">
    <location>
        <begin position="670"/>
        <end position="683"/>
    </location>
</feature>
<dbReference type="AlphaFoldDB" id="A0A9P9EZN7"/>
<organism evidence="3 4">
    <name type="scientific">Dactylonectria macrodidyma</name>
    <dbReference type="NCBI Taxonomy" id="307937"/>
    <lineage>
        <taxon>Eukaryota</taxon>
        <taxon>Fungi</taxon>
        <taxon>Dikarya</taxon>
        <taxon>Ascomycota</taxon>
        <taxon>Pezizomycotina</taxon>
        <taxon>Sordariomycetes</taxon>
        <taxon>Hypocreomycetidae</taxon>
        <taxon>Hypocreales</taxon>
        <taxon>Nectriaceae</taxon>
        <taxon>Dactylonectria</taxon>
    </lineage>
</organism>
<dbReference type="GO" id="GO:0005509">
    <property type="term" value="F:calcium ion binding"/>
    <property type="evidence" value="ECO:0007669"/>
    <property type="project" value="InterPro"/>
</dbReference>
<feature type="compositionally biased region" description="Low complexity" evidence="1">
    <location>
        <begin position="454"/>
        <end position="470"/>
    </location>
</feature>
<feature type="compositionally biased region" description="Low complexity" evidence="1">
    <location>
        <begin position="185"/>
        <end position="211"/>
    </location>
</feature>
<proteinExistence type="predicted"/>
<protein>
    <submittedName>
        <fullName evidence="3">Uncharacterized protein</fullName>
    </submittedName>
</protein>
<feature type="region of interest" description="Disordered" evidence="1">
    <location>
        <begin position="537"/>
        <end position="557"/>
    </location>
</feature>
<reference evidence="3" key="1">
    <citation type="journal article" date="2021" name="Nat. Commun.">
        <title>Genetic determinants of endophytism in the Arabidopsis root mycobiome.</title>
        <authorList>
            <person name="Mesny F."/>
            <person name="Miyauchi S."/>
            <person name="Thiergart T."/>
            <person name="Pickel B."/>
            <person name="Atanasova L."/>
            <person name="Karlsson M."/>
            <person name="Huettel B."/>
            <person name="Barry K.W."/>
            <person name="Haridas S."/>
            <person name="Chen C."/>
            <person name="Bauer D."/>
            <person name="Andreopoulos W."/>
            <person name="Pangilinan J."/>
            <person name="LaButti K."/>
            <person name="Riley R."/>
            <person name="Lipzen A."/>
            <person name="Clum A."/>
            <person name="Drula E."/>
            <person name="Henrissat B."/>
            <person name="Kohler A."/>
            <person name="Grigoriev I.V."/>
            <person name="Martin F.M."/>
            <person name="Hacquard S."/>
        </authorList>
    </citation>
    <scope>NUCLEOTIDE SEQUENCE</scope>
    <source>
        <strain evidence="3">MPI-CAGE-AT-0147</strain>
    </source>
</reference>
<evidence type="ECO:0000313" key="3">
    <source>
        <dbReference type="EMBL" id="KAH7148530.1"/>
    </source>
</evidence>
<dbReference type="GO" id="GO:0016020">
    <property type="term" value="C:membrane"/>
    <property type="evidence" value="ECO:0007669"/>
    <property type="project" value="InterPro"/>
</dbReference>
<dbReference type="OrthoDB" id="41532at2759"/>
<feature type="region of interest" description="Disordered" evidence="1">
    <location>
        <begin position="582"/>
        <end position="698"/>
    </location>
</feature>
<gene>
    <name evidence="3" type="ORF">EDB81DRAFT_792497</name>
</gene>
<dbReference type="Gene3D" id="2.60.40.10">
    <property type="entry name" value="Immunoglobulins"/>
    <property type="match status" value="1"/>
</dbReference>
<dbReference type="Pfam" id="PF05345">
    <property type="entry name" value="He_PIG"/>
    <property type="match status" value="1"/>
</dbReference>
<dbReference type="InterPro" id="IPR015919">
    <property type="entry name" value="Cadherin-like_sf"/>
</dbReference>
<feature type="compositionally biased region" description="Low complexity" evidence="1">
    <location>
        <begin position="316"/>
        <end position="325"/>
    </location>
</feature>
<dbReference type="InterPro" id="IPR013783">
    <property type="entry name" value="Ig-like_fold"/>
</dbReference>
<evidence type="ECO:0000313" key="4">
    <source>
        <dbReference type="Proteomes" id="UP000738349"/>
    </source>
</evidence>
<feature type="region of interest" description="Disordered" evidence="1">
    <location>
        <begin position="450"/>
        <end position="473"/>
    </location>
</feature>
<name>A0A9P9EZN7_9HYPO</name>
<dbReference type="SUPFAM" id="SSF49313">
    <property type="entry name" value="Cadherin-like"/>
    <property type="match status" value="1"/>
</dbReference>
<keyword evidence="4" id="KW-1185">Reference proteome</keyword>
<feature type="compositionally biased region" description="Polar residues" evidence="1">
    <location>
        <begin position="638"/>
        <end position="647"/>
    </location>
</feature>
<feature type="region of interest" description="Disordered" evidence="1">
    <location>
        <begin position="185"/>
        <end position="220"/>
    </location>
</feature>
<accession>A0A9P9EZN7</accession>
<comment type="caution">
    <text evidence="3">The sequence shown here is derived from an EMBL/GenBank/DDBJ whole genome shotgun (WGS) entry which is preliminary data.</text>
</comment>
<dbReference type="EMBL" id="JAGMUV010000007">
    <property type="protein sequence ID" value="KAH7148530.1"/>
    <property type="molecule type" value="Genomic_DNA"/>
</dbReference>
<feature type="region of interest" description="Disordered" evidence="1">
    <location>
        <begin position="276"/>
        <end position="330"/>
    </location>
</feature>
<keyword evidence="2" id="KW-0812">Transmembrane</keyword>
<sequence length="715" mass="78587">MMNATRGKKFSYDRLRGEIKLDKKAAQPSDVIASTKNMPNWLSFDNQTWAIEGTPKTKEDHSTNFTINFRDSYSDTLSVLAIVNVATRLFRSTISDISLRAGRGVDIDLKPYFWDPSEIDLKMTVSPEKDWLELGGFNITGKLPRSATGKLKISLTATSKTTHLKETASLRVKILASTRTTQTTSSASKTHVSKASASFESTSSSEATSPADEGTTEKHPSVSTTMILLATILPILAVCFLIILLIFCLVRRRRKSPASYLSTTFRNKISGPVLESLRVNGTNPGLGGSEKNRDGVTMRTPLYRPPREDYSEEESSSSPRASSIPDVLPTPEVPARFMVEDSMRQITRTASMPITGSNTEGRQSWYTVATATATATARRSENSLSSHVSDTTFSESTHQLLPPPAFLSDSGSSFRSGLDLAIPSLEDLPNMRHSEVGAMRAELRRTRDPSGFYSSAPDSSLAFSSSHQSSPRLMTGAFSRKPSGISLGKRPATVDGTTAEGTTLLEEAAATVPEMRRPSQVRLASQQRMNRQHSRGLWYDTDGSSMGRSFRSEPSFESVENWRVLPKRRENASDAYRRLVETAPFHPARPGTAMSGREGAQPGERAASTELMSPSQWGDAKTSIRGSGASYRSRLGKSVSQESQLSGQPLEPSISRHSRVRRETMRKSGSRYSRLNVDTQSKAMNRASRRSERTSGLIMEESLKTSESDHFKAFL</sequence>